<keyword evidence="5" id="KW-1185">Reference proteome</keyword>
<reference evidence="4 5" key="1">
    <citation type="journal article" date="2019" name="Commun. Biol.">
        <title>The bagworm genome reveals a unique fibroin gene that provides high tensile strength.</title>
        <authorList>
            <person name="Kono N."/>
            <person name="Nakamura H."/>
            <person name="Ohtoshi R."/>
            <person name="Tomita M."/>
            <person name="Numata K."/>
            <person name="Arakawa K."/>
        </authorList>
    </citation>
    <scope>NUCLEOTIDE SEQUENCE [LARGE SCALE GENOMIC DNA]</scope>
</reference>
<evidence type="ECO:0000313" key="4">
    <source>
        <dbReference type="EMBL" id="GBP68162.1"/>
    </source>
</evidence>
<evidence type="ECO:0000256" key="3">
    <source>
        <dbReference type="SAM" id="MobiDB-lite"/>
    </source>
</evidence>
<sequence length="109" mass="11239">MSTGSSPATEGSSPGGLFVQFNQDCTSLVAGSSVGYHLYALTADDGIEEIYASRSGHDTCLVDRLFSSSLVAVVTLAAPRSVLSPGRPPFYLRRGPGPAPDPPPPPPPP</sequence>
<proteinExistence type="predicted"/>
<organism evidence="4 5">
    <name type="scientific">Eumeta variegata</name>
    <name type="common">Bagworm moth</name>
    <name type="synonym">Eumeta japonica</name>
    <dbReference type="NCBI Taxonomy" id="151549"/>
    <lineage>
        <taxon>Eukaryota</taxon>
        <taxon>Metazoa</taxon>
        <taxon>Ecdysozoa</taxon>
        <taxon>Arthropoda</taxon>
        <taxon>Hexapoda</taxon>
        <taxon>Insecta</taxon>
        <taxon>Pterygota</taxon>
        <taxon>Neoptera</taxon>
        <taxon>Endopterygota</taxon>
        <taxon>Lepidoptera</taxon>
        <taxon>Glossata</taxon>
        <taxon>Ditrysia</taxon>
        <taxon>Tineoidea</taxon>
        <taxon>Psychidae</taxon>
        <taxon>Oiketicinae</taxon>
        <taxon>Eumeta</taxon>
    </lineage>
</organism>
<dbReference type="OrthoDB" id="1667587at2759"/>
<dbReference type="AlphaFoldDB" id="A0A4C1Y021"/>
<accession>A0A4C1Y021</accession>
<feature type="compositionally biased region" description="Pro residues" evidence="3">
    <location>
        <begin position="97"/>
        <end position="109"/>
    </location>
</feature>
<protein>
    <submittedName>
        <fullName evidence="4">WD repeat domain phosphoinositide-interacting protein 2</fullName>
    </submittedName>
</protein>
<dbReference type="EMBL" id="BGZK01001003">
    <property type="protein sequence ID" value="GBP68162.1"/>
    <property type="molecule type" value="Genomic_DNA"/>
</dbReference>
<name>A0A4C1Y021_EUMVA</name>
<dbReference type="STRING" id="151549.A0A4C1Y021"/>
<dbReference type="Proteomes" id="UP000299102">
    <property type="component" value="Unassembled WGS sequence"/>
</dbReference>
<gene>
    <name evidence="4" type="primary">wipi2</name>
    <name evidence="4" type="ORF">EVAR_23313_1</name>
</gene>
<comment type="caution">
    <text evidence="4">The sequence shown here is derived from an EMBL/GenBank/DDBJ whole genome shotgun (WGS) entry which is preliminary data.</text>
</comment>
<dbReference type="InterPro" id="IPR048720">
    <property type="entry name" value="PROPPIN"/>
</dbReference>
<feature type="region of interest" description="Disordered" evidence="3">
    <location>
        <begin position="83"/>
        <end position="109"/>
    </location>
</feature>
<evidence type="ECO:0000256" key="2">
    <source>
        <dbReference type="ARBA" id="ARBA00022737"/>
    </source>
</evidence>
<keyword evidence="1" id="KW-0853">WD repeat</keyword>
<keyword evidence="2" id="KW-0677">Repeat</keyword>
<evidence type="ECO:0000256" key="1">
    <source>
        <dbReference type="ARBA" id="ARBA00022574"/>
    </source>
</evidence>
<dbReference type="Pfam" id="PF21032">
    <property type="entry name" value="PROPPIN"/>
    <property type="match status" value="1"/>
</dbReference>
<evidence type="ECO:0000313" key="5">
    <source>
        <dbReference type="Proteomes" id="UP000299102"/>
    </source>
</evidence>